<comment type="subcellular location">
    <subcellularLocation>
        <location evidence="1">Nucleus</location>
    </subcellularLocation>
</comment>
<dbReference type="SUPFAM" id="SSF46955">
    <property type="entry name" value="Putative DNA-binding domain"/>
    <property type="match status" value="1"/>
</dbReference>
<feature type="region of interest" description="Disordered" evidence="4">
    <location>
        <begin position="126"/>
        <end position="158"/>
    </location>
</feature>
<dbReference type="OrthoDB" id="3058642at2759"/>
<keyword evidence="5" id="KW-0472">Membrane</keyword>
<dbReference type="InterPro" id="IPR009061">
    <property type="entry name" value="DNA-bd_dom_put_sf"/>
</dbReference>
<dbReference type="EMBL" id="AYKW01000004">
    <property type="protein sequence ID" value="PIL35064.1"/>
    <property type="molecule type" value="Genomic_DNA"/>
</dbReference>
<comment type="caution">
    <text evidence="6">The sequence shown here is derived from an EMBL/GenBank/DDBJ whole genome shotgun (WGS) entry which is preliminary data.</text>
</comment>
<feature type="compositionally biased region" description="Polar residues" evidence="4">
    <location>
        <begin position="473"/>
        <end position="486"/>
    </location>
</feature>
<sequence length="681" mass="75836">MAGISSCKKTLKEFVAIPAAQLFTLIVLLPVGLRRNPYFVRLLLALSPLRSQVQRYTPHGSHVDYNEDASWPQRDQSGVSVGIVALAYSAAPHVRGSSGPNDSQVHHQYLSSYTWLDMRKVAKKGTKTRKCTRTAKRARAAQTEATGASAPSDPSQWRVSRVRDSDTITRTNAKEQYHLRKKDDLEGIPYDTIPIVVRGNVKRSMYIYKERDVERKAWVKYGGPEGFEAHLAQRKEWYLKRYGPRVPCPQPRSYEDRSPGPVDPYVGRSPTLLRIKNKMVPWLWTAYNEALSLIDTMDEWSSQSMGFGHGSFTRDRDREGPMRDALVMAPTYPPRPAELLAPSPSVDKVRAVLADAATLPSRKDWGRESLPGLAAVLGYDGDGELASGTYRWSDDYLERLFTALIEVVEAHGPAAAGFEGIRWEVYDKCVDVLMAGPHYDEGRMIWTVDPAAQWLDCQLASLGDTDRSKCDSQVLQQSLQGPQSEQHSSHDQDEQQFAHTFPHAPAQQSLVGVGVGSGSEPEPEPEPSPEPSPELPQESKVVGFKPVLYSRQWSVTGTVPRHQKPPTATTHSDVEQLGQQPEHHVLQSAHGQSAQHSSQHDGGGAGAAHPPPLLPDILIVPELRVNTPNVCPLQSVQEPHCEQQFLQAPQSLQGHVPVVWQELELEPKRRHERTFTKARSK</sequence>
<proteinExistence type="predicted"/>
<dbReference type="Gene3D" id="3.90.530.10">
    <property type="entry name" value="XPA C-terminal domain"/>
    <property type="match status" value="1"/>
</dbReference>
<evidence type="ECO:0000256" key="1">
    <source>
        <dbReference type="ARBA" id="ARBA00004123"/>
    </source>
</evidence>
<feature type="compositionally biased region" description="Basic residues" evidence="4">
    <location>
        <begin position="126"/>
        <end position="139"/>
    </location>
</feature>
<keyword evidence="3" id="KW-0539">Nucleus</keyword>
<organism evidence="6 7">
    <name type="scientific">Ganoderma sinense ZZ0214-1</name>
    <dbReference type="NCBI Taxonomy" id="1077348"/>
    <lineage>
        <taxon>Eukaryota</taxon>
        <taxon>Fungi</taxon>
        <taxon>Dikarya</taxon>
        <taxon>Basidiomycota</taxon>
        <taxon>Agaricomycotina</taxon>
        <taxon>Agaricomycetes</taxon>
        <taxon>Polyporales</taxon>
        <taxon>Polyporaceae</taxon>
        <taxon>Ganoderma</taxon>
    </lineage>
</organism>
<dbReference type="AlphaFoldDB" id="A0A2G8SMS2"/>
<dbReference type="Proteomes" id="UP000230002">
    <property type="component" value="Unassembled WGS sequence"/>
</dbReference>
<evidence type="ECO:0000313" key="6">
    <source>
        <dbReference type="EMBL" id="PIL35064.1"/>
    </source>
</evidence>
<dbReference type="CDD" id="cd21075">
    <property type="entry name" value="DBD_XPA-like"/>
    <property type="match status" value="1"/>
</dbReference>
<reference evidence="6 7" key="1">
    <citation type="journal article" date="2015" name="Sci. Rep.">
        <title>Chromosome-level genome map provides insights into diverse defense mechanisms in the medicinal fungus Ganoderma sinense.</title>
        <authorList>
            <person name="Zhu Y."/>
            <person name="Xu J."/>
            <person name="Sun C."/>
            <person name="Zhou S."/>
            <person name="Xu H."/>
            <person name="Nelson D.R."/>
            <person name="Qian J."/>
            <person name="Song J."/>
            <person name="Luo H."/>
            <person name="Xiang L."/>
            <person name="Li Y."/>
            <person name="Xu Z."/>
            <person name="Ji A."/>
            <person name="Wang L."/>
            <person name="Lu S."/>
            <person name="Hayward A."/>
            <person name="Sun W."/>
            <person name="Li X."/>
            <person name="Schwartz D.C."/>
            <person name="Wang Y."/>
            <person name="Chen S."/>
        </authorList>
    </citation>
    <scope>NUCLEOTIDE SEQUENCE [LARGE SCALE GENOMIC DNA]</scope>
    <source>
        <strain evidence="6 7">ZZ0214-1</strain>
    </source>
</reference>
<evidence type="ECO:0000256" key="5">
    <source>
        <dbReference type="SAM" id="Phobius"/>
    </source>
</evidence>
<evidence type="ECO:0000313" key="7">
    <source>
        <dbReference type="Proteomes" id="UP000230002"/>
    </source>
</evidence>
<keyword evidence="7" id="KW-1185">Reference proteome</keyword>
<feature type="region of interest" description="Disordered" evidence="4">
    <location>
        <begin position="473"/>
        <end position="496"/>
    </location>
</feature>
<keyword evidence="2" id="KW-0862">Zinc</keyword>
<evidence type="ECO:0000256" key="4">
    <source>
        <dbReference type="SAM" id="MobiDB-lite"/>
    </source>
</evidence>
<feature type="region of interest" description="Disordered" evidence="4">
    <location>
        <begin position="555"/>
        <end position="613"/>
    </location>
</feature>
<feature type="compositionally biased region" description="Low complexity" evidence="4">
    <location>
        <begin position="587"/>
        <end position="597"/>
    </location>
</feature>
<evidence type="ECO:0000256" key="2">
    <source>
        <dbReference type="ARBA" id="ARBA00022833"/>
    </source>
</evidence>
<gene>
    <name evidence="6" type="ORF">GSI_02851</name>
</gene>
<keyword evidence="5" id="KW-1133">Transmembrane helix</keyword>
<name>A0A2G8SMS2_9APHY</name>
<keyword evidence="5" id="KW-0812">Transmembrane</keyword>
<accession>A0A2G8SMS2</accession>
<feature type="transmembrane region" description="Helical" evidence="5">
    <location>
        <begin position="14"/>
        <end position="33"/>
    </location>
</feature>
<evidence type="ECO:0000256" key="3">
    <source>
        <dbReference type="ARBA" id="ARBA00023242"/>
    </source>
</evidence>
<dbReference type="InterPro" id="IPR037129">
    <property type="entry name" value="XPA_sf"/>
</dbReference>
<dbReference type="GO" id="GO:0005634">
    <property type="term" value="C:nucleus"/>
    <property type="evidence" value="ECO:0007669"/>
    <property type="project" value="UniProtKB-SubCell"/>
</dbReference>
<feature type="region of interest" description="Disordered" evidence="4">
    <location>
        <begin position="510"/>
        <end position="539"/>
    </location>
</feature>
<protein>
    <submittedName>
        <fullName evidence="6">Uncharacterized protein</fullName>
    </submittedName>
</protein>